<evidence type="ECO:0000313" key="1">
    <source>
        <dbReference type="EMBL" id="ODR96039.1"/>
    </source>
</evidence>
<keyword evidence="2" id="KW-1185">Reference proteome</keyword>
<comment type="caution">
    <text evidence="1">The sequence shown here is derived from an EMBL/GenBank/DDBJ whole genome shotgun (WGS) entry which is preliminary data.</text>
</comment>
<protein>
    <submittedName>
        <fullName evidence="1">Uncharacterized protein</fullName>
    </submittedName>
</protein>
<evidence type="ECO:0000313" key="2">
    <source>
        <dbReference type="Proteomes" id="UP000094472"/>
    </source>
</evidence>
<reference evidence="1 2" key="1">
    <citation type="journal article" date="2016" name="Environ. Microbiol.">
        <title>New Methyloceanibacter diversity from North Sea sediments includes methanotroph containing solely the soluble methane monooxygenase.</title>
        <authorList>
            <person name="Vekeman B."/>
            <person name="Kerckhof F.M."/>
            <person name="Cremers G."/>
            <person name="de Vos P."/>
            <person name="Vandamme P."/>
            <person name="Boon N."/>
            <person name="Op den Camp H.J."/>
            <person name="Heylen K."/>
        </authorList>
    </citation>
    <scope>NUCLEOTIDE SEQUENCE [LARGE SCALE GENOMIC DNA]</scope>
    <source>
        <strain evidence="1 2">R-67175</strain>
    </source>
</reference>
<organism evidence="1 2">
    <name type="scientific">Methyloceanibacter superfactus</name>
    <dbReference type="NCBI Taxonomy" id="1774969"/>
    <lineage>
        <taxon>Bacteria</taxon>
        <taxon>Pseudomonadati</taxon>
        <taxon>Pseudomonadota</taxon>
        <taxon>Alphaproteobacteria</taxon>
        <taxon>Hyphomicrobiales</taxon>
        <taxon>Hyphomicrobiaceae</taxon>
        <taxon>Methyloceanibacter</taxon>
    </lineage>
</organism>
<proteinExistence type="predicted"/>
<dbReference type="Proteomes" id="UP000094472">
    <property type="component" value="Unassembled WGS sequence"/>
</dbReference>
<name>A0A1E3VR88_9HYPH</name>
<accession>A0A1E3VR88</accession>
<dbReference type="EMBL" id="LPWF01000033">
    <property type="protein sequence ID" value="ODR96039.1"/>
    <property type="molecule type" value="Genomic_DNA"/>
</dbReference>
<gene>
    <name evidence="1" type="ORF">AUC69_02140</name>
</gene>
<dbReference type="AlphaFoldDB" id="A0A1E3VR88"/>
<sequence length="162" mass="17894">MGLALCLTLTATGPEPRSAAAIEQSKLVAPGRLVVAGRRLSCGRTATLIRDFEGFAVSSTVIMLNMQALKDLPRPVQWLIYYHECGHILYGPNESAADCYAVRRARRERWLTPKALEDICATFNIAGHGPVHADPEARCAELQQCFNKKAELEARDDIDTLR</sequence>
<dbReference type="STRING" id="1774969.AUC69_02140"/>